<reference evidence="2" key="1">
    <citation type="submission" date="2023-07" db="EMBL/GenBank/DDBJ databases">
        <title>A chromosome-level genome assembly of Lolium multiflorum.</title>
        <authorList>
            <person name="Chen Y."/>
            <person name="Copetti D."/>
            <person name="Kolliker R."/>
            <person name="Studer B."/>
        </authorList>
    </citation>
    <scope>NUCLEOTIDE SEQUENCE</scope>
    <source>
        <strain evidence="2">02402/16</strain>
        <tissue evidence="2">Leaf</tissue>
    </source>
</reference>
<gene>
    <name evidence="2" type="ORF">QYE76_049796</name>
</gene>
<dbReference type="EMBL" id="JAUUTY010000003">
    <property type="protein sequence ID" value="KAK1661637.1"/>
    <property type="molecule type" value="Genomic_DNA"/>
</dbReference>
<accession>A0AAD8SQC4</accession>
<dbReference type="Gene3D" id="3.40.50.2000">
    <property type="entry name" value="Glycogen Phosphorylase B"/>
    <property type="match status" value="1"/>
</dbReference>
<evidence type="ECO:0000313" key="2">
    <source>
        <dbReference type="EMBL" id="KAK1661637.1"/>
    </source>
</evidence>
<name>A0AAD8SQC4_LOLMU</name>
<keyword evidence="3" id="KW-1185">Reference proteome</keyword>
<comment type="caution">
    <text evidence="2">The sequence shown here is derived from an EMBL/GenBank/DDBJ whole genome shotgun (WGS) entry which is preliminary data.</text>
</comment>
<dbReference type="SUPFAM" id="SSF53756">
    <property type="entry name" value="UDP-Glycosyltransferase/glycogen phosphorylase"/>
    <property type="match status" value="1"/>
</dbReference>
<feature type="chain" id="PRO_5042006588" evidence="1">
    <location>
        <begin position="32"/>
        <end position="189"/>
    </location>
</feature>
<organism evidence="2 3">
    <name type="scientific">Lolium multiflorum</name>
    <name type="common">Italian ryegrass</name>
    <name type="synonym">Lolium perenne subsp. multiflorum</name>
    <dbReference type="NCBI Taxonomy" id="4521"/>
    <lineage>
        <taxon>Eukaryota</taxon>
        <taxon>Viridiplantae</taxon>
        <taxon>Streptophyta</taxon>
        <taxon>Embryophyta</taxon>
        <taxon>Tracheophyta</taxon>
        <taxon>Spermatophyta</taxon>
        <taxon>Magnoliopsida</taxon>
        <taxon>Liliopsida</taxon>
        <taxon>Poales</taxon>
        <taxon>Poaceae</taxon>
        <taxon>BOP clade</taxon>
        <taxon>Pooideae</taxon>
        <taxon>Poodae</taxon>
        <taxon>Poeae</taxon>
        <taxon>Poeae Chloroplast Group 2 (Poeae type)</taxon>
        <taxon>Loliodinae</taxon>
        <taxon>Loliinae</taxon>
        <taxon>Lolium</taxon>
    </lineage>
</organism>
<dbReference type="AlphaFoldDB" id="A0AAD8SQC4"/>
<evidence type="ECO:0000256" key="1">
    <source>
        <dbReference type="SAM" id="SignalP"/>
    </source>
</evidence>
<sequence length="189" mass="20538">MAPPPHIAVVAFPFSSHAAVMLSFVHALAAAAPDGTAISFVTTADYALLGNLRFVEVADGLPAPSGQMPMLPSPRRMELFMAAQGGASLRWRRQGELCRRGRVRADGSRGGRRYRRAVGACLDRRVLRPPRAHPHRRAPPGHRRSGYVVHIRAVDGVILVLDRATSEPNDTTFLLGDATLLSVRANFFV</sequence>
<dbReference type="Proteomes" id="UP001231189">
    <property type="component" value="Unassembled WGS sequence"/>
</dbReference>
<feature type="signal peptide" evidence="1">
    <location>
        <begin position="1"/>
        <end position="31"/>
    </location>
</feature>
<evidence type="ECO:0000313" key="3">
    <source>
        <dbReference type="Proteomes" id="UP001231189"/>
    </source>
</evidence>
<proteinExistence type="predicted"/>
<protein>
    <submittedName>
        <fullName evidence="2">Uncharacterized protein</fullName>
    </submittedName>
</protein>
<keyword evidence="1" id="KW-0732">Signal</keyword>